<evidence type="ECO:0000313" key="3">
    <source>
        <dbReference type="Proteomes" id="UP001519064"/>
    </source>
</evidence>
<protein>
    <submittedName>
        <fullName evidence="2">Uncharacterized protein</fullName>
    </submittedName>
</protein>
<name>A0ABS3XCG2_9ACTN</name>
<feature type="signal peptide" evidence="1">
    <location>
        <begin position="1"/>
        <end position="24"/>
    </location>
</feature>
<gene>
    <name evidence="2" type="ORF">ITI46_15015</name>
</gene>
<comment type="caution">
    <text evidence="2">The sequence shown here is derived from an EMBL/GenBank/DDBJ whole genome shotgun (WGS) entry which is preliminary data.</text>
</comment>
<dbReference type="Proteomes" id="UP001519064">
    <property type="component" value="Unassembled WGS sequence"/>
</dbReference>
<evidence type="ECO:0000313" key="2">
    <source>
        <dbReference type="EMBL" id="MBO8192969.1"/>
    </source>
</evidence>
<keyword evidence="3" id="KW-1185">Reference proteome</keyword>
<keyword evidence="1" id="KW-0732">Signal</keyword>
<evidence type="ECO:0000256" key="1">
    <source>
        <dbReference type="SAM" id="SignalP"/>
    </source>
</evidence>
<dbReference type="EMBL" id="JADKMA010000065">
    <property type="protein sequence ID" value="MBO8192969.1"/>
    <property type="molecule type" value="Genomic_DNA"/>
</dbReference>
<accession>A0ABS3XCG2</accession>
<feature type="chain" id="PRO_5046346499" evidence="1">
    <location>
        <begin position="25"/>
        <end position="69"/>
    </location>
</feature>
<organism evidence="2 3">
    <name type="scientific">Streptomyces oryzae</name>
    <dbReference type="NCBI Taxonomy" id="1434886"/>
    <lineage>
        <taxon>Bacteria</taxon>
        <taxon>Bacillati</taxon>
        <taxon>Actinomycetota</taxon>
        <taxon>Actinomycetes</taxon>
        <taxon>Kitasatosporales</taxon>
        <taxon>Streptomycetaceae</taxon>
        <taxon>Streptomyces</taxon>
    </lineage>
</organism>
<sequence length="69" mass="6734">MTRPKKLLAACALALATVGASATAALTAGSSPVGTDDRVQTISILERNTTLLPGTASAPALTSAHATAS</sequence>
<reference evidence="2 3" key="1">
    <citation type="submission" date="2020-11" db="EMBL/GenBank/DDBJ databases">
        <title>Streptomyces spirodelae sp. nov., isolated from duckweed.</title>
        <authorList>
            <person name="Saimee Y."/>
            <person name="Duangmal K."/>
        </authorList>
    </citation>
    <scope>NUCLEOTIDE SEQUENCE [LARGE SCALE GENOMIC DNA]</scope>
    <source>
        <strain evidence="2 3">S16-07</strain>
    </source>
</reference>
<proteinExistence type="predicted"/>
<dbReference type="RefSeq" id="WP_209240033.1">
    <property type="nucleotide sequence ID" value="NZ_JADKMA010000065.1"/>
</dbReference>